<gene>
    <name evidence="6" type="ORF">G647_07059</name>
</gene>
<feature type="region of interest" description="Disordered" evidence="5">
    <location>
        <begin position="379"/>
        <end position="406"/>
    </location>
</feature>
<feature type="compositionally biased region" description="Basic and acidic residues" evidence="5">
    <location>
        <begin position="397"/>
        <end position="406"/>
    </location>
</feature>
<evidence type="ECO:0000256" key="1">
    <source>
        <dbReference type="ARBA" id="ARBA00007374"/>
    </source>
</evidence>
<dbReference type="GO" id="GO:0008440">
    <property type="term" value="F:inositol-1,4,5-trisphosphate 3-kinase activity"/>
    <property type="evidence" value="ECO:0007669"/>
    <property type="project" value="TreeGrafter"/>
</dbReference>
<dbReference type="EC" id="2.7.-.-" evidence="4"/>
<dbReference type="GO" id="GO:0046854">
    <property type="term" value="P:phosphatidylinositol phosphate biosynthetic process"/>
    <property type="evidence" value="ECO:0007669"/>
    <property type="project" value="TreeGrafter"/>
</dbReference>
<feature type="compositionally biased region" description="Basic residues" evidence="5">
    <location>
        <begin position="793"/>
        <end position="802"/>
    </location>
</feature>
<feature type="compositionally biased region" description="Low complexity" evidence="5">
    <location>
        <begin position="1"/>
        <end position="15"/>
    </location>
</feature>
<name>V9D3Y4_9EURO</name>
<evidence type="ECO:0000256" key="3">
    <source>
        <dbReference type="ARBA" id="ARBA00022777"/>
    </source>
</evidence>
<feature type="compositionally biased region" description="Polar residues" evidence="5">
    <location>
        <begin position="536"/>
        <end position="556"/>
    </location>
</feature>
<accession>V9D3Y4</accession>
<feature type="compositionally biased region" description="Acidic residues" evidence="5">
    <location>
        <begin position="912"/>
        <end position="921"/>
    </location>
</feature>
<dbReference type="RefSeq" id="XP_008729598.1">
    <property type="nucleotide sequence ID" value="XM_008731376.1"/>
</dbReference>
<evidence type="ECO:0000313" key="6">
    <source>
        <dbReference type="EMBL" id="ETI20717.1"/>
    </source>
</evidence>
<feature type="region of interest" description="Disordered" evidence="5">
    <location>
        <begin position="493"/>
        <end position="562"/>
    </location>
</feature>
<evidence type="ECO:0000313" key="7">
    <source>
        <dbReference type="Proteomes" id="UP000030678"/>
    </source>
</evidence>
<feature type="compositionally biased region" description="Polar residues" evidence="5">
    <location>
        <begin position="310"/>
        <end position="320"/>
    </location>
</feature>
<feature type="region of interest" description="Disordered" evidence="5">
    <location>
        <begin position="200"/>
        <end position="360"/>
    </location>
</feature>
<dbReference type="EMBL" id="KB822707">
    <property type="protein sequence ID" value="ETI20717.1"/>
    <property type="molecule type" value="Genomic_DNA"/>
</dbReference>
<feature type="compositionally biased region" description="Basic and acidic residues" evidence="5">
    <location>
        <begin position="707"/>
        <end position="716"/>
    </location>
</feature>
<dbReference type="HOGENOM" id="CLU_001850_0_0_1"/>
<dbReference type="PANTHER" id="PTHR12400">
    <property type="entry name" value="INOSITOL POLYPHOSPHATE KINASE"/>
    <property type="match status" value="1"/>
</dbReference>
<keyword evidence="3 4" id="KW-0418">Kinase</keyword>
<feature type="compositionally biased region" description="Polar residues" evidence="5">
    <location>
        <begin position="803"/>
        <end position="812"/>
    </location>
</feature>
<feature type="compositionally biased region" description="Polar residues" evidence="5">
    <location>
        <begin position="508"/>
        <end position="518"/>
    </location>
</feature>
<feature type="compositionally biased region" description="Basic and acidic residues" evidence="5">
    <location>
        <begin position="948"/>
        <end position="965"/>
    </location>
</feature>
<dbReference type="PANTHER" id="PTHR12400:SF21">
    <property type="entry name" value="KINASE"/>
    <property type="match status" value="1"/>
</dbReference>
<feature type="region of interest" description="Disordered" evidence="5">
    <location>
        <begin position="629"/>
        <end position="672"/>
    </location>
</feature>
<feature type="region of interest" description="Disordered" evidence="5">
    <location>
        <begin position="1"/>
        <end position="119"/>
    </location>
</feature>
<comment type="similarity">
    <text evidence="1 4">Belongs to the inositol phosphokinase (IPK) family.</text>
</comment>
<feature type="compositionally biased region" description="Low complexity" evidence="5">
    <location>
        <begin position="24"/>
        <end position="42"/>
    </location>
</feature>
<sequence>MSSSAPAGRPSAPGSTVNGHSTVRRPSGSSSTTTSLSPSSNTKPIPISRGTKRIYPSTNTRNGRNPGHNLRRAATAGDQIPQLSERDSVFAEHYVSPPSDPSTSLDAARTPPASNPLRKVPFNMSTLVTHPLFPPETDKTPRTHSPRTLEWIRRSESFSDVDIPPSTSYPSPGPLHGVRRIASDSNPWANRFNVAMGDAQETENKRHSLNSGTASEISGFSDRENGQHAMYERGESMRTALKGPRTERSVSRGRTLVDKSIEATVKKPEAGGNARSRKASHMMGIFNPMTGSESPVPTLGDHFEPPSRPTSPAEQDTVSLWATRRSSREPLDPQASTRDASRSTSVYGSQTASPLKHDHDPYFRQQDLAQRPDLHESKVSYKASRASTPADNAASVDKAEDQHPTEEEHISAAVYYPHSGPSIEEIEQYTSPGEIISPASNVARQLPASTDEIVLSTDNKAHEALGATEHIDISVVSQHEKKIFHGNYRPLDEAAREEPPPLSPFSEAPTTAIVSTSESEFESGDEAGLQSHPEDVSTTPTQRSTLSRRPTDSQAPPKTKAKVVLEPYKHQVGGHSTIFRFSRRAVCKQLNNRENEFYERIEQRHPDMLKFLPSRYIGVLNVTFSKLPKQAQDPDVGSDEKTNPSPDQAHGAETNGALDAGSAPVVSTSGDHPRIVSHSIQQIGSIPEVILEQNKHIIPSNYFALPERPKSADPNHGRKRSRDFDATDSMAQDSQLPESSPSRPSMPEHSNSWGHTTVNEGLKDKILREVFGPPPVQYFRRHLPPHSSFPRVKGSHTRRRRSNLSVHSFPQTEVKDLSQSDGQLDAPMSSNEAPHMTPLSEAVSNTGDTGSIYSASVSATDDLKYNLEQVRTTGSEMSSGSGAEGRTHIKRRHSGMGLRRRRPSVNTKETPDLEYFEDEAYTTDFGPDTGNDVFAMDQDPTQFKAHGMRREQDPATSRSAKDKSRPNGAGNRENNSNNRTREHSQTSLIPSNPKEAQKTYTASGDRVMFFILLEDLTSGMGRPCVLDLKMGTRQFGVEASRKKMESQRSKCKSTTSQQLGVRVCGMQTFNARTGKVSYEDKYYGRDLKAGQQFREALTRFLYDGVSYDSVARHIPTILHKLNKLESMVRRLPGYRFYASSLLMLYDAEPYKSREAEEAAKNGIDIAKQKQKEGKKWPPPIDIKLVDFANCVTGEDELPPHAQAPPAHPKDIDRGYLRGLRTLKAYFGRILSDIRNNQVLETHGRGEHPTEDEASTQLSSGSNGSTEEEGEVSV</sequence>
<dbReference type="GO" id="GO:0005737">
    <property type="term" value="C:cytoplasm"/>
    <property type="evidence" value="ECO:0007669"/>
    <property type="project" value="TreeGrafter"/>
</dbReference>
<dbReference type="GO" id="GO:0000824">
    <property type="term" value="F:inositol-1,4,5,6-tetrakisphosphate 3-kinase activity"/>
    <property type="evidence" value="ECO:0007669"/>
    <property type="project" value="TreeGrafter"/>
</dbReference>
<evidence type="ECO:0000256" key="2">
    <source>
        <dbReference type="ARBA" id="ARBA00022679"/>
    </source>
</evidence>
<dbReference type="InterPro" id="IPR005522">
    <property type="entry name" value="IPK"/>
</dbReference>
<feature type="compositionally biased region" description="Polar residues" evidence="5">
    <location>
        <begin position="819"/>
        <end position="832"/>
    </location>
</feature>
<feature type="compositionally biased region" description="Basic and acidic residues" evidence="5">
    <location>
        <begin position="244"/>
        <end position="269"/>
    </location>
</feature>
<organism evidence="6 7">
    <name type="scientific">Cladophialophora carrionii CBS 160.54</name>
    <dbReference type="NCBI Taxonomy" id="1279043"/>
    <lineage>
        <taxon>Eukaryota</taxon>
        <taxon>Fungi</taxon>
        <taxon>Dikarya</taxon>
        <taxon>Ascomycota</taxon>
        <taxon>Pezizomycotina</taxon>
        <taxon>Eurotiomycetes</taxon>
        <taxon>Chaetothyriomycetidae</taxon>
        <taxon>Chaetothyriales</taxon>
        <taxon>Herpotrichiellaceae</taxon>
        <taxon>Cladophialophora</taxon>
    </lineage>
</organism>
<feature type="compositionally biased region" description="Low complexity" evidence="5">
    <location>
        <begin position="737"/>
        <end position="750"/>
    </location>
</feature>
<proteinExistence type="inferred from homology"/>
<feature type="compositionally biased region" description="Polar residues" evidence="5">
    <location>
        <begin position="334"/>
        <end position="353"/>
    </location>
</feature>
<dbReference type="InterPro" id="IPR038286">
    <property type="entry name" value="IPK_sf"/>
</dbReference>
<dbReference type="Gene3D" id="3.30.470.160">
    <property type="entry name" value="Inositol polyphosphate kinase"/>
    <property type="match status" value="1"/>
</dbReference>
<dbReference type="Pfam" id="PF03770">
    <property type="entry name" value="IPK"/>
    <property type="match status" value="1"/>
</dbReference>
<evidence type="ECO:0000256" key="5">
    <source>
        <dbReference type="SAM" id="MobiDB-lite"/>
    </source>
</evidence>
<dbReference type="GO" id="GO:0005634">
    <property type="term" value="C:nucleus"/>
    <property type="evidence" value="ECO:0007669"/>
    <property type="project" value="TreeGrafter"/>
</dbReference>
<feature type="region of interest" description="Disordered" evidence="5">
    <location>
        <begin position="702"/>
        <end position="757"/>
    </location>
</feature>
<evidence type="ECO:0000256" key="4">
    <source>
        <dbReference type="RuleBase" id="RU363090"/>
    </source>
</evidence>
<protein>
    <recommendedName>
        <fullName evidence="4">Kinase</fullName>
        <ecNumber evidence="4">2.7.-.-</ecNumber>
    </recommendedName>
</protein>
<feature type="compositionally biased region" description="Basic and acidic residues" evidence="5">
    <location>
        <begin position="221"/>
        <end position="236"/>
    </location>
</feature>
<dbReference type="SUPFAM" id="SSF56104">
    <property type="entry name" value="SAICAR synthase-like"/>
    <property type="match status" value="1"/>
</dbReference>
<feature type="region of interest" description="Disordered" evidence="5">
    <location>
        <begin position="778"/>
        <end position="847"/>
    </location>
</feature>
<dbReference type="Proteomes" id="UP000030678">
    <property type="component" value="Unassembled WGS sequence"/>
</dbReference>
<dbReference type="GO" id="GO:0032958">
    <property type="term" value="P:inositol phosphate biosynthetic process"/>
    <property type="evidence" value="ECO:0007669"/>
    <property type="project" value="InterPro"/>
</dbReference>
<feature type="compositionally biased region" description="Basic residues" evidence="5">
    <location>
        <begin position="888"/>
        <end position="903"/>
    </location>
</feature>
<dbReference type="GeneID" id="19985552"/>
<keyword evidence="2 4" id="KW-0808">Transferase</keyword>
<dbReference type="OrthoDB" id="2573163at2759"/>
<feature type="compositionally biased region" description="Polar residues" evidence="5">
    <location>
        <begin position="209"/>
        <end position="218"/>
    </location>
</feature>
<feature type="region of interest" description="Disordered" evidence="5">
    <location>
        <begin position="871"/>
        <end position="999"/>
    </location>
</feature>
<dbReference type="AlphaFoldDB" id="V9D3Y4"/>
<dbReference type="VEuPathDB" id="FungiDB:G647_07059"/>
<feature type="region of interest" description="Disordered" evidence="5">
    <location>
        <begin position="1242"/>
        <end position="1273"/>
    </location>
</feature>
<feature type="compositionally biased region" description="Low complexity" evidence="5">
    <location>
        <begin position="967"/>
        <end position="978"/>
    </location>
</feature>
<reference evidence="6 7" key="1">
    <citation type="submission" date="2013-03" db="EMBL/GenBank/DDBJ databases">
        <title>The Genome Sequence of Cladophialophora carrionii CBS 160.54.</title>
        <authorList>
            <consortium name="The Broad Institute Genomics Platform"/>
            <person name="Cuomo C."/>
            <person name="de Hoog S."/>
            <person name="Gorbushina A."/>
            <person name="Walker B."/>
            <person name="Young S.K."/>
            <person name="Zeng Q."/>
            <person name="Gargeya S."/>
            <person name="Fitzgerald M."/>
            <person name="Haas B."/>
            <person name="Abouelleil A."/>
            <person name="Allen A.W."/>
            <person name="Alvarado L."/>
            <person name="Arachchi H.M."/>
            <person name="Berlin A.M."/>
            <person name="Chapman S.B."/>
            <person name="Gainer-Dewar J."/>
            <person name="Goldberg J."/>
            <person name="Griggs A."/>
            <person name="Gujja S."/>
            <person name="Hansen M."/>
            <person name="Howarth C."/>
            <person name="Imamovic A."/>
            <person name="Ireland A."/>
            <person name="Larimer J."/>
            <person name="McCowan C."/>
            <person name="Murphy C."/>
            <person name="Pearson M."/>
            <person name="Poon T.W."/>
            <person name="Priest M."/>
            <person name="Roberts A."/>
            <person name="Saif S."/>
            <person name="Shea T."/>
            <person name="Sisk P."/>
            <person name="Sykes S."/>
            <person name="Wortman J."/>
            <person name="Nusbaum C."/>
            <person name="Birren B."/>
        </authorList>
    </citation>
    <scope>NUCLEOTIDE SEQUENCE [LARGE SCALE GENOMIC DNA]</scope>
    <source>
        <strain evidence="6 7">CBS 160.54</strain>
    </source>
</reference>